<dbReference type="EMBL" id="CP003837">
    <property type="protein sequence ID" value="AGH42984.1"/>
    <property type="molecule type" value="Genomic_DNA"/>
</dbReference>
<gene>
    <name evidence="3" type="ORF">C427_0875</name>
</gene>
<feature type="domain" description="Pseudouridine synthase RsuA/RluA-like" evidence="2">
    <location>
        <begin position="367"/>
        <end position="517"/>
    </location>
</feature>
<evidence type="ECO:0000313" key="4">
    <source>
        <dbReference type="Proteomes" id="UP000011864"/>
    </source>
</evidence>
<keyword evidence="1" id="KW-0175">Coiled coil</keyword>
<dbReference type="GO" id="GO:0000455">
    <property type="term" value="P:enzyme-directed rRNA pseudouridine synthesis"/>
    <property type="evidence" value="ECO:0007669"/>
    <property type="project" value="TreeGrafter"/>
</dbReference>
<evidence type="ECO:0000256" key="1">
    <source>
        <dbReference type="SAM" id="Coils"/>
    </source>
</evidence>
<evidence type="ECO:0000259" key="2">
    <source>
        <dbReference type="Pfam" id="PF00849"/>
    </source>
</evidence>
<dbReference type="Proteomes" id="UP000011864">
    <property type="component" value="Chromosome"/>
</dbReference>
<organism evidence="3 4">
    <name type="scientific">Paraglaciecola psychrophila 170</name>
    <dbReference type="NCBI Taxonomy" id="1129794"/>
    <lineage>
        <taxon>Bacteria</taxon>
        <taxon>Pseudomonadati</taxon>
        <taxon>Pseudomonadota</taxon>
        <taxon>Gammaproteobacteria</taxon>
        <taxon>Alteromonadales</taxon>
        <taxon>Alteromonadaceae</taxon>
        <taxon>Paraglaciecola</taxon>
    </lineage>
</organism>
<dbReference type="CDD" id="cd02869">
    <property type="entry name" value="PseudoU_synth_RluA_like"/>
    <property type="match status" value="1"/>
</dbReference>
<dbReference type="SUPFAM" id="SSF55120">
    <property type="entry name" value="Pseudouridine synthase"/>
    <property type="match status" value="1"/>
</dbReference>
<dbReference type="InterPro" id="IPR006145">
    <property type="entry name" value="PsdUridine_synth_RsuA/RluA"/>
</dbReference>
<protein>
    <submittedName>
        <fullName evidence="3">Pseudouridine synthase</fullName>
    </submittedName>
</protein>
<dbReference type="eggNOG" id="COG0564">
    <property type="taxonomic scope" value="Bacteria"/>
</dbReference>
<sequence length="564" mass="64236">MGMKKEDPCFTSFTSSIENYALPECFTFPFYYQPHPLCVLAAEQLQTYLVSQTQWQHNFGLLDDPNNIIGKMFGVLLVKNAGGELGFISAFSGKLAKQSRIQGFVPPVFDLLAKDSFFLPEQVTINKLNEKIKALQNAPRLSFIKQELSTLEAAHAQQLSELRGELVENRKARKIKRHTLQHDLDTTTTDNGLKELAQQSVYDKWRLKDFTCQWQQSIGRLQTKLDGLNEHIAEVKLQRKTLSADLQNRIFSQYQFLNKDLVPKSLLDIFADTALKTPPAGAGECAAPKLLHYAFQHNLIPLALAEFWWGASPKSEVKKHQQFYPACIGKCQPILKHMLVGMQLDENPFLYNYARGKSLDIIYEDEDILVINKPSEFLSVPGKDISDSVYSRINNQFPDATGPLIVHRLDMSTSGLMVLALNPQANKYLQKQFILRDVHKQYVALIEGLPLNDEGEIHLPLRGDLYDRPKQIVCYQNGKQARTLWQVLERYPQKNKTRILLTPYTGRTHQLRVHCAHALGLNMPIVGDDLYGTRASRLHLHAQSLKIKHPISKKIMSFKVDAKF</sequence>
<dbReference type="GO" id="GO:0003723">
    <property type="term" value="F:RNA binding"/>
    <property type="evidence" value="ECO:0007669"/>
    <property type="project" value="InterPro"/>
</dbReference>
<evidence type="ECO:0000313" key="3">
    <source>
        <dbReference type="EMBL" id="AGH42984.1"/>
    </source>
</evidence>
<dbReference type="STRING" id="1129794.C427_0875"/>
<reference evidence="3 4" key="1">
    <citation type="journal article" date="2013" name="Genome Announc.">
        <title>Complete Genome Sequence of Glaciecola psychrophila Strain 170T.</title>
        <authorList>
            <person name="Yin J."/>
            <person name="Chen J."/>
            <person name="Liu G."/>
            <person name="Yu Y."/>
            <person name="Song L."/>
            <person name="Wang X."/>
            <person name="Qu X."/>
        </authorList>
    </citation>
    <scope>NUCLEOTIDE SEQUENCE [LARGE SCALE GENOMIC DNA]</scope>
    <source>
        <strain evidence="3 4">170</strain>
    </source>
</reference>
<dbReference type="Gene3D" id="3.30.2350.10">
    <property type="entry name" value="Pseudouridine synthase"/>
    <property type="match status" value="1"/>
</dbReference>
<accession>K6ZSV8</accession>
<dbReference type="GO" id="GO:0140098">
    <property type="term" value="F:catalytic activity, acting on RNA"/>
    <property type="evidence" value="ECO:0007669"/>
    <property type="project" value="UniProtKB-ARBA"/>
</dbReference>
<name>K6ZSV8_9ALTE</name>
<feature type="coiled-coil region" evidence="1">
    <location>
        <begin position="218"/>
        <end position="245"/>
    </location>
</feature>
<dbReference type="Pfam" id="PF00849">
    <property type="entry name" value="PseudoU_synth_2"/>
    <property type="match status" value="1"/>
</dbReference>
<dbReference type="HOGENOM" id="CLU_037416_0_0_6"/>
<dbReference type="AlphaFoldDB" id="K6ZSV8"/>
<keyword evidence="4" id="KW-1185">Reference proteome</keyword>
<dbReference type="PATRIC" id="fig|1129794.4.peg.863"/>
<dbReference type="InterPro" id="IPR006224">
    <property type="entry name" value="PsdUridine_synth_RluA-like_CS"/>
</dbReference>
<dbReference type="PROSITE" id="PS01129">
    <property type="entry name" value="PSI_RLU"/>
    <property type="match status" value="1"/>
</dbReference>
<dbReference type="InterPro" id="IPR050188">
    <property type="entry name" value="RluA_PseudoU_synthase"/>
</dbReference>
<dbReference type="InterPro" id="IPR020103">
    <property type="entry name" value="PsdUridine_synth_cat_dom_sf"/>
</dbReference>
<dbReference type="OrthoDB" id="9785808at2"/>
<dbReference type="PANTHER" id="PTHR21600">
    <property type="entry name" value="MITOCHONDRIAL RNA PSEUDOURIDINE SYNTHASE"/>
    <property type="match status" value="1"/>
</dbReference>
<dbReference type="GO" id="GO:0009982">
    <property type="term" value="F:pseudouridine synthase activity"/>
    <property type="evidence" value="ECO:0007669"/>
    <property type="project" value="InterPro"/>
</dbReference>
<dbReference type="KEGG" id="gps:C427_0875"/>
<dbReference type="PANTHER" id="PTHR21600:SF89">
    <property type="entry name" value="RIBOSOMAL LARGE SUBUNIT PSEUDOURIDINE SYNTHASE A"/>
    <property type="match status" value="1"/>
</dbReference>
<proteinExistence type="predicted"/>